<dbReference type="EMBL" id="HBGY01017563">
    <property type="protein sequence ID" value="CAD9584705.1"/>
    <property type="molecule type" value="Transcribed_RNA"/>
</dbReference>
<reference evidence="1" key="1">
    <citation type="submission" date="2021-01" db="EMBL/GenBank/DDBJ databases">
        <authorList>
            <person name="Corre E."/>
            <person name="Pelletier E."/>
            <person name="Niang G."/>
            <person name="Scheremetjew M."/>
            <person name="Finn R."/>
            <person name="Kale V."/>
            <person name="Holt S."/>
            <person name="Cochrane G."/>
            <person name="Meng A."/>
            <person name="Brown T."/>
            <person name="Cohen L."/>
        </authorList>
    </citation>
    <scope>NUCLEOTIDE SEQUENCE</scope>
    <source>
        <strain evidence="1">B650</strain>
    </source>
</reference>
<evidence type="ECO:0000313" key="1">
    <source>
        <dbReference type="EMBL" id="CAD9584705.1"/>
    </source>
</evidence>
<sequence length="192" mass="21457">MWLWYLTSIAFVVIALLLLSRYVRTVPLAEPWLQTADGRIEDAFLRSNKHDKGLGVLTAEILKSWTRLNYEAVIVSAQGLDGQTQYLAIEFIGPSKVRFTGKPLIEIEFAPPTRNLSLATAFLRSCDEIQALKCSIGIFTKLASHLRAFSDAGKQHRRIDAVTGLPCISGYLAPNGSIWRDKFMTFLQKGLV</sequence>
<dbReference type="AlphaFoldDB" id="A0A7S2KRI6"/>
<gene>
    <name evidence="1" type="ORF">LDAN0321_LOCUS11384</name>
</gene>
<accession>A0A7S2KRI6</accession>
<organism evidence="1">
    <name type="scientific">Leptocylindrus danicus</name>
    <dbReference type="NCBI Taxonomy" id="163516"/>
    <lineage>
        <taxon>Eukaryota</taxon>
        <taxon>Sar</taxon>
        <taxon>Stramenopiles</taxon>
        <taxon>Ochrophyta</taxon>
        <taxon>Bacillariophyta</taxon>
        <taxon>Coscinodiscophyceae</taxon>
        <taxon>Chaetocerotophycidae</taxon>
        <taxon>Leptocylindrales</taxon>
        <taxon>Leptocylindraceae</taxon>
        <taxon>Leptocylindrus</taxon>
    </lineage>
</organism>
<name>A0A7S2KRI6_9STRA</name>
<protein>
    <submittedName>
        <fullName evidence="1">Uncharacterized protein</fullName>
    </submittedName>
</protein>
<proteinExistence type="predicted"/>